<sequence length="976" mass="104801">MKSTRSGRKPGRRRRTTLLLALSLIGGLAAAVPASADDPAYPFRDPHLGVDQRVDDLLGRLTLDEKISLLHQMEPAIPRLGIQAFRTGTEALHGVAWLGRTTVFPQAVGLASTWDPKLMEQVGSAVGDEARGFQQERPAGWGLNLWAPVANLLRDPRWGRNEEGYSEDPYLTGSLSTAYGTGLTGGDPDHLKTAPTIKHYLANNNEVHRSTTSSDLRPRVQHEYDEAAFKPAIEADAVTGVMASYNLVNGRPNTVNSDLNDVVRGWTDRDLLNVTDAYAPNNLLPGAQNYYDTLPEADAAALKAGIDSYTTDDANSAPTTTAIKSALDKGLLKVSDVDTAVSHILAVRVRLGEFDPNGGKYGSIDASVINSPAHQKLARKAATEAAVLLKNDKALPLKASAKNVAVVGPLADTLYTDWYSGTLPYAVTPKAGIAAKLGTPVASSEGVDRIALKNTATGKYVTAGTGDSGAALKETAATDTTAQFDTFDWGAGIVTLRSAANGKYVGYNWSNFVNDQTQPNGWYVQQQFKLERQDDGSYLLRYAGYETGESWWSNPVYLGPTGDDGTLGLVAKEQAAHYTKDVVRSGLDDAVAAVKGKDTAVVVVGSMPSINGREDHDRTNMGLAGSQEALVKAVKAANPHTVVVVENSYPTTLGTLQKEVPALLWTTHAGQETGNALADLLYGDANPSGHLTQTWYESQDDLPSILDYDIIKSDRTYQYFKGRALYPFGYGLSYTSFRYGSLKRVEGGYEVAVTNTGKRSGDETVQLYTHQRVSRDKQPIQQLKAFQRVSLKPGETRTVKLKLRTKDLAHWDVTRSKWVVESGTYDISVGASSADIRSRTTLKAAGETIPARNLAKVTRAENFDDYSGVRLVDESKVRGTAVGSSSDGAWLKFAGVQLGSGVREFSAQVAGSAGDVQVRLGSPTGTLAGTAHFDGTTSPYTYKTVTAALSQGAAKGRQDVYLVLSGGLRVSTFSLR</sequence>
<proteinExistence type="inferred from homology"/>
<name>A0AB39PED7_9ACTN</name>
<dbReference type="GO" id="GO:0030246">
    <property type="term" value="F:carbohydrate binding"/>
    <property type="evidence" value="ECO:0007669"/>
    <property type="project" value="InterPro"/>
</dbReference>
<dbReference type="PRINTS" id="PR00133">
    <property type="entry name" value="GLHYDRLASE3"/>
</dbReference>
<dbReference type="InterPro" id="IPR013783">
    <property type="entry name" value="Ig-like_fold"/>
</dbReference>
<dbReference type="Pfam" id="PF01915">
    <property type="entry name" value="Glyco_hydro_3_C"/>
    <property type="match status" value="1"/>
</dbReference>
<dbReference type="Pfam" id="PF00933">
    <property type="entry name" value="Glyco_hydro_3"/>
    <property type="match status" value="1"/>
</dbReference>
<dbReference type="Gene3D" id="2.60.120.260">
    <property type="entry name" value="Galactose-binding domain-like"/>
    <property type="match status" value="1"/>
</dbReference>
<evidence type="ECO:0000256" key="2">
    <source>
        <dbReference type="ARBA" id="ARBA00022729"/>
    </source>
</evidence>
<dbReference type="InterPro" id="IPR001764">
    <property type="entry name" value="Glyco_hydro_3_N"/>
</dbReference>
<dbReference type="GO" id="GO:0045493">
    <property type="term" value="P:xylan catabolic process"/>
    <property type="evidence" value="ECO:0007669"/>
    <property type="project" value="InterPro"/>
</dbReference>
<evidence type="ECO:0000256" key="1">
    <source>
        <dbReference type="ARBA" id="ARBA00005336"/>
    </source>
</evidence>
<dbReference type="FunFam" id="2.60.40.10:FF:000495">
    <property type="entry name" value="Periplasmic beta-glucosidase"/>
    <property type="match status" value="1"/>
</dbReference>
<dbReference type="InterPro" id="IPR036881">
    <property type="entry name" value="Glyco_hydro_3_C_sf"/>
</dbReference>
<protein>
    <recommendedName>
        <fullName evidence="5">Exo-alpha-(1-&gt;6)-L-arabinopyranosidase</fullName>
    </recommendedName>
</protein>
<evidence type="ECO:0000259" key="7">
    <source>
        <dbReference type="PROSITE" id="PS51175"/>
    </source>
</evidence>
<dbReference type="Gene3D" id="3.40.50.1700">
    <property type="entry name" value="Glycoside hydrolase family 3 C-terminal domain"/>
    <property type="match status" value="1"/>
</dbReference>
<dbReference type="SMART" id="SM01217">
    <property type="entry name" value="Fn3_like"/>
    <property type="match status" value="1"/>
</dbReference>
<dbReference type="InterPro" id="IPR008979">
    <property type="entry name" value="Galactose-bd-like_sf"/>
</dbReference>
<accession>A0AB39PED7</accession>
<dbReference type="Gene3D" id="2.60.120.380">
    <property type="match status" value="1"/>
</dbReference>
<evidence type="ECO:0000256" key="3">
    <source>
        <dbReference type="ARBA" id="ARBA00022801"/>
    </source>
</evidence>
<dbReference type="InterPro" id="IPR017853">
    <property type="entry name" value="GH"/>
</dbReference>
<dbReference type="Pfam" id="PF03422">
    <property type="entry name" value="CBM_6"/>
    <property type="match status" value="1"/>
</dbReference>
<dbReference type="InterPro" id="IPR036962">
    <property type="entry name" value="Glyco_hydro_3_N_sf"/>
</dbReference>
<feature type="signal peptide" evidence="6">
    <location>
        <begin position="1"/>
        <end position="36"/>
    </location>
</feature>
<dbReference type="GO" id="GO:0031222">
    <property type="term" value="P:arabinan catabolic process"/>
    <property type="evidence" value="ECO:0007669"/>
    <property type="project" value="TreeGrafter"/>
</dbReference>
<dbReference type="Gene3D" id="3.20.20.300">
    <property type="entry name" value="Glycoside hydrolase, family 3, N-terminal domain"/>
    <property type="match status" value="1"/>
</dbReference>
<dbReference type="RefSeq" id="WP_369235995.1">
    <property type="nucleotide sequence ID" value="NZ_CP163435.1"/>
</dbReference>
<evidence type="ECO:0000313" key="8">
    <source>
        <dbReference type="EMBL" id="XDQ28191.1"/>
    </source>
</evidence>
<comment type="similarity">
    <text evidence="1">Belongs to the glycosyl hydrolase 3 family.</text>
</comment>
<dbReference type="Pfam" id="PF14310">
    <property type="entry name" value="Fn3-like"/>
    <property type="match status" value="1"/>
</dbReference>
<feature type="domain" description="CBM6" evidence="7">
    <location>
        <begin position="855"/>
        <end position="976"/>
    </location>
</feature>
<dbReference type="PANTHER" id="PTHR42721:SF3">
    <property type="entry name" value="BETA-D-XYLOSIDASE 5-RELATED"/>
    <property type="match status" value="1"/>
</dbReference>
<dbReference type="CDD" id="cd04084">
    <property type="entry name" value="CBM6_xylanase-like"/>
    <property type="match status" value="1"/>
</dbReference>
<dbReference type="PROSITE" id="PS51175">
    <property type="entry name" value="CBM6"/>
    <property type="match status" value="1"/>
</dbReference>
<keyword evidence="2 6" id="KW-0732">Signal</keyword>
<dbReference type="SMART" id="SM00606">
    <property type="entry name" value="CBD_IV"/>
    <property type="match status" value="1"/>
</dbReference>
<reference evidence="8" key="1">
    <citation type="submission" date="2024-07" db="EMBL/GenBank/DDBJ databases">
        <authorList>
            <person name="Yu S.T."/>
        </authorList>
    </citation>
    <scope>NUCLEOTIDE SEQUENCE</scope>
    <source>
        <strain evidence="8">R21</strain>
    </source>
</reference>
<dbReference type="InterPro" id="IPR026891">
    <property type="entry name" value="Fn3-like"/>
</dbReference>
<dbReference type="GO" id="GO:0046556">
    <property type="term" value="F:alpha-L-arabinofuranosidase activity"/>
    <property type="evidence" value="ECO:0007669"/>
    <property type="project" value="TreeGrafter"/>
</dbReference>
<evidence type="ECO:0000256" key="4">
    <source>
        <dbReference type="ARBA" id="ARBA00058905"/>
    </source>
</evidence>
<dbReference type="InterPro" id="IPR044993">
    <property type="entry name" value="BXL"/>
</dbReference>
<dbReference type="SUPFAM" id="SSF49785">
    <property type="entry name" value="Galactose-binding domain-like"/>
    <property type="match status" value="1"/>
</dbReference>
<gene>
    <name evidence="8" type="ORF">AB5J56_27410</name>
</gene>
<dbReference type="GO" id="GO:0009044">
    <property type="term" value="F:xylan 1,4-beta-xylosidase activity"/>
    <property type="evidence" value="ECO:0007669"/>
    <property type="project" value="InterPro"/>
</dbReference>
<dbReference type="GO" id="GO:0008422">
    <property type="term" value="F:beta-glucosidase activity"/>
    <property type="evidence" value="ECO:0007669"/>
    <property type="project" value="UniProtKB-ARBA"/>
</dbReference>
<dbReference type="InterPro" id="IPR006584">
    <property type="entry name" value="Cellulose-bd_IV"/>
</dbReference>
<dbReference type="InterPro" id="IPR005084">
    <property type="entry name" value="CBM6"/>
</dbReference>
<keyword evidence="3 8" id="KW-0378">Hydrolase</keyword>
<dbReference type="AlphaFoldDB" id="A0AB39PED7"/>
<dbReference type="CDD" id="cd23343">
    <property type="entry name" value="beta-trefoil_FSCN_BglX-like"/>
    <property type="match status" value="1"/>
</dbReference>
<evidence type="ECO:0000256" key="6">
    <source>
        <dbReference type="SAM" id="SignalP"/>
    </source>
</evidence>
<dbReference type="PANTHER" id="PTHR42721">
    <property type="entry name" value="SUGAR HYDROLASE-RELATED"/>
    <property type="match status" value="1"/>
</dbReference>
<evidence type="ECO:0000256" key="5">
    <source>
        <dbReference type="ARBA" id="ARBA00074219"/>
    </source>
</evidence>
<dbReference type="EMBL" id="CP163435">
    <property type="protein sequence ID" value="XDQ28191.1"/>
    <property type="molecule type" value="Genomic_DNA"/>
</dbReference>
<dbReference type="Gene3D" id="2.60.40.10">
    <property type="entry name" value="Immunoglobulins"/>
    <property type="match status" value="1"/>
</dbReference>
<dbReference type="SUPFAM" id="SSF52279">
    <property type="entry name" value="Beta-D-glucan exohydrolase, C-terminal domain"/>
    <property type="match status" value="1"/>
</dbReference>
<dbReference type="SUPFAM" id="SSF51445">
    <property type="entry name" value="(Trans)glycosidases"/>
    <property type="match status" value="1"/>
</dbReference>
<organism evidence="8">
    <name type="scientific">Streptomyces sp. R21</name>
    <dbReference type="NCBI Taxonomy" id="3238627"/>
    <lineage>
        <taxon>Bacteria</taxon>
        <taxon>Bacillati</taxon>
        <taxon>Actinomycetota</taxon>
        <taxon>Actinomycetes</taxon>
        <taxon>Kitasatosporales</taxon>
        <taxon>Streptomycetaceae</taxon>
        <taxon>Streptomyces</taxon>
    </lineage>
</organism>
<comment type="function">
    <text evidence="4">Catalyzes the hydrolysis of a non-reducing terminal alpha-L-arabinopyranosidic linkage in ginsenoside Rb2 (alpha-L-arabinopyranosyl-(1-&gt;6)-alpha-D-glucopyranosyl) to release alpha-D-glucopyranosyl (Rd). It is not able to hydrolyze alpha-L-arabinofuranosyl-(1-&gt;6)-alpha-D-glucopyranosyl (Rc).</text>
</comment>
<feature type="chain" id="PRO_5044231418" description="Exo-alpha-(1-&gt;6)-L-arabinopyranosidase" evidence="6">
    <location>
        <begin position="37"/>
        <end position="976"/>
    </location>
</feature>
<dbReference type="InterPro" id="IPR002772">
    <property type="entry name" value="Glyco_hydro_3_C"/>
</dbReference>